<evidence type="ECO:0000313" key="1">
    <source>
        <dbReference type="EMBL" id="RQO96512.1"/>
    </source>
</evidence>
<name>A0A3N7FNQ2_POPTR</name>
<dbReference type="AlphaFoldDB" id="A0A3N7FNQ2"/>
<keyword evidence="2" id="KW-1185">Reference proteome</keyword>
<dbReference type="EMBL" id="CM009299">
    <property type="protein sequence ID" value="RQO96512.1"/>
    <property type="molecule type" value="Genomic_DNA"/>
</dbReference>
<organism evidence="1 2">
    <name type="scientific">Populus trichocarpa</name>
    <name type="common">Western balsam poplar</name>
    <name type="synonym">Populus balsamifera subsp. trichocarpa</name>
    <dbReference type="NCBI Taxonomy" id="3694"/>
    <lineage>
        <taxon>Eukaryota</taxon>
        <taxon>Viridiplantae</taxon>
        <taxon>Streptophyta</taxon>
        <taxon>Embryophyta</taxon>
        <taxon>Tracheophyta</taxon>
        <taxon>Spermatophyta</taxon>
        <taxon>Magnoliopsida</taxon>
        <taxon>eudicotyledons</taxon>
        <taxon>Gunneridae</taxon>
        <taxon>Pentapetalae</taxon>
        <taxon>rosids</taxon>
        <taxon>fabids</taxon>
        <taxon>Malpighiales</taxon>
        <taxon>Salicaceae</taxon>
        <taxon>Saliceae</taxon>
        <taxon>Populus</taxon>
    </lineage>
</organism>
<dbReference type="InParanoid" id="A0A3N7FNQ2"/>
<reference evidence="1 2" key="1">
    <citation type="journal article" date="2006" name="Science">
        <title>The genome of black cottonwood, Populus trichocarpa (Torr. &amp; Gray).</title>
        <authorList>
            <person name="Tuskan G.A."/>
            <person name="Difazio S."/>
            <person name="Jansson S."/>
            <person name="Bohlmann J."/>
            <person name="Grigoriev I."/>
            <person name="Hellsten U."/>
            <person name="Putnam N."/>
            <person name="Ralph S."/>
            <person name="Rombauts S."/>
            <person name="Salamov A."/>
            <person name="Schein J."/>
            <person name="Sterck L."/>
            <person name="Aerts A."/>
            <person name="Bhalerao R.R."/>
            <person name="Bhalerao R.P."/>
            <person name="Blaudez D."/>
            <person name="Boerjan W."/>
            <person name="Brun A."/>
            <person name="Brunner A."/>
            <person name="Busov V."/>
            <person name="Campbell M."/>
            <person name="Carlson J."/>
            <person name="Chalot M."/>
            <person name="Chapman J."/>
            <person name="Chen G.L."/>
            <person name="Cooper D."/>
            <person name="Coutinho P.M."/>
            <person name="Couturier J."/>
            <person name="Covert S."/>
            <person name="Cronk Q."/>
            <person name="Cunningham R."/>
            <person name="Davis J."/>
            <person name="Degroeve S."/>
            <person name="Dejardin A."/>
            <person name="Depamphilis C."/>
            <person name="Detter J."/>
            <person name="Dirks B."/>
            <person name="Dubchak I."/>
            <person name="Duplessis S."/>
            <person name="Ehlting J."/>
            <person name="Ellis B."/>
            <person name="Gendler K."/>
            <person name="Goodstein D."/>
            <person name="Gribskov M."/>
            <person name="Grimwood J."/>
            <person name="Groover A."/>
            <person name="Gunter L."/>
            <person name="Hamberger B."/>
            <person name="Heinze B."/>
            <person name="Helariutta Y."/>
            <person name="Henrissat B."/>
            <person name="Holligan D."/>
            <person name="Holt R."/>
            <person name="Huang W."/>
            <person name="Islam-Faridi N."/>
            <person name="Jones S."/>
            <person name="Jones-Rhoades M."/>
            <person name="Jorgensen R."/>
            <person name="Joshi C."/>
            <person name="Kangasjarvi J."/>
            <person name="Karlsson J."/>
            <person name="Kelleher C."/>
            <person name="Kirkpatrick R."/>
            <person name="Kirst M."/>
            <person name="Kohler A."/>
            <person name="Kalluri U."/>
            <person name="Larimer F."/>
            <person name="Leebens-Mack J."/>
            <person name="Leple J.C."/>
            <person name="Locascio P."/>
            <person name="Lou Y."/>
            <person name="Lucas S."/>
            <person name="Martin F."/>
            <person name="Montanini B."/>
            <person name="Napoli C."/>
            <person name="Nelson D.R."/>
            <person name="Nelson C."/>
            <person name="Nieminen K."/>
            <person name="Nilsson O."/>
            <person name="Pereda V."/>
            <person name="Peter G."/>
            <person name="Philippe R."/>
            <person name="Pilate G."/>
            <person name="Poliakov A."/>
            <person name="Razumovskaya J."/>
            <person name="Richardson P."/>
            <person name="Rinaldi C."/>
            <person name="Ritland K."/>
            <person name="Rouze P."/>
            <person name="Ryaboy D."/>
            <person name="Schmutz J."/>
            <person name="Schrader J."/>
            <person name="Segerman B."/>
            <person name="Shin H."/>
            <person name="Siddiqui A."/>
            <person name="Sterky F."/>
            <person name="Terry A."/>
            <person name="Tsai C.J."/>
            <person name="Uberbacher E."/>
            <person name="Unneberg P."/>
            <person name="Vahala J."/>
            <person name="Wall K."/>
            <person name="Wessler S."/>
            <person name="Yang G."/>
            <person name="Yin T."/>
            <person name="Douglas C."/>
            <person name="Marra M."/>
            <person name="Sandberg G."/>
            <person name="Van de Peer Y."/>
            <person name="Rokhsar D."/>
        </authorList>
    </citation>
    <scope>NUCLEOTIDE SEQUENCE [LARGE SCALE GENOMIC DNA]</scope>
    <source>
        <strain evidence="2">cv. Nisqually</strain>
    </source>
</reference>
<protein>
    <submittedName>
        <fullName evidence="1">Uncharacterized protein</fullName>
    </submittedName>
</protein>
<gene>
    <name evidence="1" type="ORF">POPTR_010G100032</name>
</gene>
<proteinExistence type="predicted"/>
<evidence type="ECO:0000313" key="2">
    <source>
        <dbReference type="Proteomes" id="UP000006729"/>
    </source>
</evidence>
<dbReference type="Proteomes" id="UP000006729">
    <property type="component" value="Chromosome 10"/>
</dbReference>
<accession>A0A3N7FNQ2</accession>
<sequence>METSPSCWILDSGWQAESATSMLTLKLHKQAVTLIPYIS</sequence>